<dbReference type="InterPro" id="IPR002347">
    <property type="entry name" value="SDR_fam"/>
</dbReference>
<evidence type="ECO:0000256" key="1">
    <source>
        <dbReference type="ARBA" id="ARBA00006484"/>
    </source>
</evidence>
<keyword evidence="2" id="KW-0560">Oxidoreductase</keyword>
<evidence type="ECO:0000256" key="2">
    <source>
        <dbReference type="ARBA" id="ARBA00023002"/>
    </source>
</evidence>
<reference evidence="3 4" key="1">
    <citation type="submission" date="2015-12" db="EMBL/GenBank/DDBJ databases">
        <title>Genome sequence of Tistrella mobilis MCCC 1A02139.</title>
        <authorList>
            <person name="Lu L."/>
            <person name="Lai Q."/>
            <person name="Shao Z."/>
            <person name="Qian P."/>
        </authorList>
    </citation>
    <scope>NUCLEOTIDE SEQUENCE [LARGE SCALE GENOMIC DNA]</scope>
    <source>
        <strain evidence="3 4">MCCC 1A02139</strain>
    </source>
</reference>
<dbReference type="FunFam" id="3.40.50.720:FF:000084">
    <property type="entry name" value="Short-chain dehydrogenase reductase"/>
    <property type="match status" value="1"/>
</dbReference>
<dbReference type="PANTHER" id="PTHR42760:SF133">
    <property type="entry name" value="3-OXOACYL-[ACYL-CARRIER-PROTEIN] REDUCTASE"/>
    <property type="match status" value="1"/>
</dbReference>
<dbReference type="EMBL" id="LPZR01000076">
    <property type="protein sequence ID" value="KYO54919.1"/>
    <property type="molecule type" value="Genomic_DNA"/>
</dbReference>
<dbReference type="SUPFAM" id="SSF51735">
    <property type="entry name" value="NAD(P)-binding Rossmann-fold domains"/>
    <property type="match status" value="1"/>
</dbReference>
<protein>
    <submittedName>
        <fullName evidence="3">Short-chain dehydrogenase</fullName>
    </submittedName>
</protein>
<dbReference type="PROSITE" id="PS00061">
    <property type="entry name" value="ADH_SHORT"/>
    <property type="match status" value="1"/>
</dbReference>
<evidence type="ECO:0000313" key="4">
    <source>
        <dbReference type="Proteomes" id="UP000075787"/>
    </source>
</evidence>
<name>A0A161R624_9PROT</name>
<dbReference type="Gene3D" id="3.40.50.720">
    <property type="entry name" value="NAD(P)-binding Rossmann-like Domain"/>
    <property type="match status" value="1"/>
</dbReference>
<comment type="caution">
    <text evidence="3">The sequence shown here is derived from an EMBL/GenBank/DDBJ whole genome shotgun (WGS) entry which is preliminary data.</text>
</comment>
<dbReference type="InterPro" id="IPR036291">
    <property type="entry name" value="NAD(P)-bd_dom_sf"/>
</dbReference>
<dbReference type="GO" id="GO:0016616">
    <property type="term" value="F:oxidoreductase activity, acting on the CH-OH group of donors, NAD or NADP as acceptor"/>
    <property type="evidence" value="ECO:0007669"/>
    <property type="project" value="TreeGrafter"/>
</dbReference>
<dbReference type="Proteomes" id="UP000075787">
    <property type="component" value="Unassembled WGS sequence"/>
</dbReference>
<accession>A0A161R624</accession>
<dbReference type="OrthoDB" id="8959163at2"/>
<dbReference type="PANTHER" id="PTHR42760">
    <property type="entry name" value="SHORT-CHAIN DEHYDROGENASES/REDUCTASES FAMILY MEMBER"/>
    <property type="match status" value="1"/>
</dbReference>
<dbReference type="PRINTS" id="PR00080">
    <property type="entry name" value="SDRFAMILY"/>
</dbReference>
<evidence type="ECO:0000313" key="3">
    <source>
        <dbReference type="EMBL" id="KYO54919.1"/>
    </source>
</evidence>
<dbReference type="Pfam" id="PF13561">
    <property type="entry name" value="adh_short_C2"/>
    <property type="match status" value="1"/>
</dbReference>
<proteinExistence type="inferred from homology"/>
<comment type="similarity">
    <text evidence="1">Belongs to the short-chain dehydrogenases/reductases (SDR) family.</text>
</comment>
<dbReference type="PRINTS" id="PR00081">
    <property type="entry name" value="GDHRDH"/>
</dbReference>
<sequence>MMSIDPSEFRGRRVVITGGTRGAGAAAFQRFAAAGAALITAARATRPDFVPPEAFIAADLTTPEGVAAVADAARERLGGVDVIVHVLGGSASPGGGFAALDDACWAGELNLNLLGAVRLDRALLPEMIARGRGTVIHTASIQRRLPLHDATIAYAAAKAALVTYSKALSKEVGPRGLRVNVVSPGWIYTDAADAMVKRIAAGTGTTEEAARQSILDALGGIPIGRPARPDEVAEVIAFLASDRASAIHGTEITVDGGTVPTV</sequence>
<gene>
    <name evidence="3" type="ORF">AUP44_24520</name>
</gene>
<organism evidence="3 4">
    <name type="scientific">Tistrella mobilis</name>
    <dbReference type="NCBI Taxonomy" id="171437"/>
    <lineage>
        <taxon>Bacteria</taxon>
        <taxon>Pseudomonadati</taxon>
        <taxon>Pseudomonadota</taxon>
        <taxon>Alphaproteobacteria</taxon>
        <taxon>Geminicoccales</taxon>
        <taxon>Geminicoccaceae</taxon>
        <taxon>Tistrella</taxon>
    </lineage>
</organism>
<dbReference type="InterPro" id="IPR020904">
    <property type="entry name" value="Sc_DH/Rdtase_CS"/>
</dbReference>
<dbReference type="AlphaFoldDB" id="A0A161R624"/>
<dbReference type="NCBIfam" id="NF005095">
    <property type="entry name" value="PRK06523.1"/>
    <property type="match status" value="1"/>
</dbReference>